<evidence type="ECO:0000313" key="6">
    <source>
        <dbReference type="EMBL" id="MCQ1539101.1"/>
    </source>
</evidence>
<gene>
    <name evidence="6" type="ORF">FTO68_08925</name>
</gene>
<keyword evidence="4" id="KW-0547">Nucleotide-binding</keyword>
<organism evidence="6 7">
    <name type="scientific">Methanocalculus taiwanensis</name>
    <dbReference type="NCBI Taxonomy" id="106207"/>
    <lineage>
        <taxon>Archaea</taxon>
        <taxon>Methanobacteriati</taxon>
        <taxon>Methanobacteriota</taxon>
        <taxon>Stenosarchaea group</taxon>
        <taxon>Methanomicrobia</taxon>
        <taxon>Methanomicrobiales</taxon>
        <taxon>Methanocalculaceae</taxon>
        <taxon>Methanocalculus</taxon>
    </lineage>
</organism>
<evidence type="ECO:0000313" key="7">
    <source>
        <dbReference type="Proteomes" id="UP001524383"/>
    </source>
</evidence>
<dbReference type="RefSeq" id="WP_368659891.1">
    <property type="nucleotide sequence ID" value="NZ_VOTZ01000019.1"/>
</dbReference>
<reference evidence="6 7" key="1">
    <citation type="submission" date="2019-08" db="EMBL/GenBank/DDBJ databases">
        <authorList>
            <person name="Chen S.-C."/>
            <person name="Lai M.-C."/>
            <person name="You Y.-T."/>
        </authorList>
    </citation>
    <scope>NUCLEOTIDE SEQUENCE [LARGE SCALE GENOMIC DNA]</scope>
    <source>
        <strain evidence="6 7">P2F9704a</strain>
    </source>
</reference>
<dbReference type="GO" id="GO:0016787">
    <property type="term" value="F:hydrolase activity"/>
    <property type="evidence" value="ECO:0007669"/>
    <property type="project" value="UniProtKB-KW"/>
</dbReference>
<dbReference type="GO" id="GO:0004518">
    <property type="term" value="F:nuclease activity"/>
    <property type="evidence" value="ECO:0007669"/>
    <property type="project" value="UniProtKB-KW"/>
</dbReference>
<dbReference type="EMBL" id="VOTZ01000019">
    <property type="protein sequence ID" value="MCQ1539101.1"/>
    <property type="molecule type" value="Genomic_DNA"/>
</dbReference>
<evidence type="ECO:0000256" key="2">
    <source>
        <dbReference type="ARBA" id="ARBA00022649"/>
    </source>
</evidence>
<dbReference type="InterPro" id="IPR051813">
    <property type="entry name" value="HepT_RNase_toxin"/>
</dbReference>
<dbReference type="PANTHER" id="PTHR34139">
    <property type="entry name" value="UPF0331 PROTEIN MJ0127"/>
    <property type="match status" value="1"/>
</dbReference>
<dbReference type="GO" id="GO:0000166">
    <property type="term" value="F:nucleotide binding"/>
    <property type="evidence" value="ECO:0007669"/>
    <property type="project" value="UniProtKB-KW"/>
</dbReference>
<accession>A0ABD4TK40</accession>
<keyword evidence="1" id="KW-0597">Phosphoprotein</keyword>
<evidence type="ECO:0000256" key="3">
    <source>
        <dbReference type="ARBA" id="ARBA00022722"/>
    </source>
</evidence>
<protein>
    <submittedName>
        <fullName evidence="6">DUF86 domain-containing protein</fullName>
    </submittedName>
</protein>
<name>A0ABD4TK40_9EURY</name>
<dbReference type="PANTHER" id="PTHR34139:SF1">
    <property type="entry name" value="RNASE MJ1380-RELATED"/>
    <property type="match status" value="1"/>
</dbReference>
<dbReference type="Pfam" id="PF01934">
    <property type="entry name" value="HepT-like"/>
    <property type="match status" value="1"/>
</dbReference>
<evidence type="ECO:0000256" key="4">
    <source>
        <dbReference type="ARBA" id="ARBA00022741"/>
    </source>
</evidence>
<evidence type="ECO:0000256" key="5">
    <source>
        <dbReference type="ARBA" id="ARBA00022801"/>
    </source>
</evidence>
<keyword evidence="5" id="KW-0378">Hydrolase</keyword>
<sequence>MPFYISHIIHEIDYIQKKCENQTIDDLYSDEDLQHIVSRALEIIGEASKNISPEMKSAHDNIPWKEIGGIRDKIIHGYFSINWIIVWDVITHEIGDLKTLHLEIK</sequence>
<dbReference type="Proteomes" id="UP001524383">
    <property type="component" value="Unassembled WGS sequence"/>
</dbReference>
<evidence type="ECO:0000256" key="1">
    <source>
        <dbReference type="ARBA" id="ARBA00022553"/>
    </source>
</evidence>
<proteinExistence type="predicted"/>
<dbReference type="AlphaFoldDB" id="A0ABD4TK40"/>
<keyword evidence="7" id="KW-1185">Reference proteome</keyword>
<keyword evidence="3" id="KW-0540">Nuclease</keyword>
<dbReference type="InterPro" id="IPR008201">
    <property type="entry name" value="HepT-like"/>
</dbReference>
<comment type="caution">
    <text evidence="6">The sequence shown here is derived from an EMBL/GenBank/DDBJ whole genome shotgun (WGS) entry which is preliminary data.</text>
</comment>
<keyword evidence="2" id="KW-1277">Toxin-antitoxin system</keyword>